<protein>
    <submittedName>
        <fullName evidence="1">Uncharacterized protein</fullName>
    </submittedName>
</protein>
<evidence type="ECO:0000313" key="1">
    <source>
        <dbReference type="EMBL" id="KAI4832767.1"/>
    </source>
</evidence>
<comment type="caution">
    <text evidence="1">The sequence shown here is derived from an EMBL/GenBank/DDBJ whole genome shotgun (WGS) entry which is preliminary data.</text>
</comment>
<dbReference type="Proteomes" id="UP001057452">
    <property type="component" value="Chromosome 1"/>
</dbReference>
<keyword evidence="2" id="KW-1185">Reference proteome</keyword>
<feature type="non-terminal residue" evidence="1">
    <location>
        <position position="1"/>
    </location>
</feature>
<sequence length="176" mass="19299">AGFQINTMPIVTLNFLGCNISLPHHTPPRYTGLTGCYIITNIFGSGSTLQEIAGKEDSSSEPSVYRSLATDAPMSSSKKSGRRLRQSPEIAAASQIAECLHSDTSSFRAFAAARCQPRFYPCIAERCLALQISGRAWMDTGGLCWPALTVCCLYTLPCKYTQMREQLRRESEGGFE</sequence>
<dbReference type="EMBL" id="CM043785">
    <property type="protein sequence ID" value="KAI4832767.1"/>
    <property type="molecule type" value="Genomic_DNA"/>
</dbReference>
<accession>A0ACB9XZH5</accession>
<evidence type="ECO:0000313" key="2">
    <source>
        <dbReference type="Proteomes" id="UP001057452"/>
    </source>
</evidence>
<reference evidence="1" key="1">
    <citation type="submission" date="2022-05" db="EMBL/GenBank/DDBJ databases">
        <title>Chromosome-level genome of Chaenocephalus aceratus.</title>
        <authorList>
            <person name="Park H."/>
        </authorList>
    </citation>
    <scope>NUCLEOTIDE SEQUENCE</scope>
    <source>
        <strain evidence="1">KU_202001</strain>
    </source>
</reference>
<name>A0ACB9XZH5_CHAAC</name>
<proteinExistence type="predicted"/>
<organism evidence="1 2">
    <name type="scientific">Chaenocephalus aceratus</name>
    <name type="common">Blackfin icefish</name>
    <name type="synonym">Chaenichthys aceratus</name>
    <dbReference type="NCBI Taxonomy" id="36190"/>
    <lineage>
        <taxon>Eukaryota</taxon>
        <taxon>Metazoa</taxon>
        <taxon>Chordata</taxon>
        <taxon>Craniata</taxon>
        <taxon>Vertebrata</taxon>
        <taxon>Euteleostomi</taxon>
        <taxon>Actinopterygii</taxon>
        <taxon>Neopterygii</taxon>
        <taxon>Teleostei</taxon>
        <taxon>Neoteleostei</taxon>
        <taxon>Acanthomorphata</taxon>
        <taxon>Eupercaria</taxon>
        <taxon>Perciformes</taxon>
        <taxon>Notothenioidei</taxon>
        <taxon>Channichthyidae</taxon>
        <taxon>Chaenocephalus</taxon>
    </lineage>
</organism>
<feature type="non-terminal residue" evidence="1">
    <location>
        <position position="176"/>
    </location>
</feature>
<gene>
    <name evidence="1" type="ORF">KUCAC02_015716</name>
</gene>